<dbReference type="Proteomes" id="UP000259030">
    <property type="component" value="Plasmid pDFI3"/>
</dbReference>
<accession>A0A221T3D4</accession>
<organism evidence="1 2">
    <name type="scientific">Deinococcus ficus</name>
    <dbReference type="NCBI Taxonomy" id="317577"/>
    <lineage>
        <taxon>Bacteria</taxon>
        <taxon>Thermotogati</taxon>
        <taxon>Deinococcota</taxon>
        <taxon>Deinococci</taxon>
        <taxon>Deinococcales</taxon>
        <taxon>Deinococcaceae</taxon>
        <taxon>Deinococcus</taxon>
    </lineage>
</organism>
<dbReference type="AlphaFoldDB" id="A0A221T3D4"/>
<protein>
    <submittedName>
        <fullName evidence="1">Uncharacterized protein</fullName>
    </submittedName>
</protein>
<evidence type="ECO:0000313" key="1">
    <source>
        <dbReference type="EMBL" id="ASN83405.1"/>
    </source>
</evidence>
<reference evidence="1 2" key="1">
    <citation type="submission" date="2017-05" db="EMBL/GenBank/DDBJ databases">
        <title>The complete genome sequence of Deinococcus ficus isolated from the rhizosphere of the Ficus religiosa L. in Taiwan.</title>
        <authorList>
            <person name="Wu K.-M."/>
            <person name="Liao T.-L."/>
            <person name="Liu Y.-M."/>
            <person name="Young C.-C."/>
            <person name="Tsai S.-F."/>
        </authorList>
    </citation>
    <scope>NUCLEOTIDE SEQUENCE [LARGE SCALE GENOMIC DNA]</scope>
    <source>
        <strain evidence="1 2">CC-FR2-10</strain>
        <plasmid evidence="2">pdfi3</plasmid>
    </source>
</reference>
<sequence length="130" mass="14294">MTAASPDLARRWAEQFPVPLPRRSLPPGFSAWAARDQALADLRQSGLLADSVLTAYAAAMRTHGQVKGAARAQQPLLQEDARERLYEACALIQPVIARDFPPESWTEGWFEARSVVTALGEAHLQRSGRT</sequence>
<keyword evidence="1" id="KW-0614">Plasmid</keyword>
<gene>
    <name evidence="1" type="ORF">DFI_19600</name>
</gene>
<geneLocation type="plasmid" evidence="2">
    <name>pdfi3</name>
</geneLocation>
<evidence type="ECO:0000313" key="2">
    <source>
        <dbReference type="Proteomes" id="UP000259030"/>
    </source>
</evidence>
<name>A0A221T3D4_9DEIO</name>
<dbReference type="EMBL" id="CP021084">
    <property type="protein sequence ID" value="ASN83405.1"/>
    <property type="molecule type" value="Genomic_DNA"/>
</dbReference>
<proteinExistence type="predicted"/>
<dbReference type="KEGG" id="dfc:DFI_19600"/>
<keyword evidence="2" id="KW-1185">Reference proteome</keyword>